<feature type="domain" description="AAA+ ATPase" evidence="1">
    <location>
        <begin position="60"/>
        <end position="201"/>
    </location>
</feature>
<dbReference type="GO" id="GO:0016887">
    <property type="term" value="F:ATP hydrolysis activity"/>
    <property type="evidence" value="ECO:0007669"/>
    <property type="project" value="InterPro"/>
</dbReference>
<dbReference type="EMBL" id="PEWN01000106">
    <property type="protein sequence ID" value="PIU51047.1"/>
    <property type="molecule type" value="Genomic_DNA"/>
</dbReference>
<dbReference type="InterPro" id="IPR011703">
    <property type="entry name" value="ATPase_AAA-3"/>
</dbReference>
<dbReference type="SMART" id="SM00382">
    <property type="entry name" value="AAA"/>
    <property type="match status" value="1"/>
</dbReference>
<evidence type="ECO:0000259" key="1">
    <source>
        <dbReference type="SMART" id="SM00382"/>
    </source>
</evidence>
<protein>
    <recommendedName>
        <fullName evidence="1">AAA+ ATPase domain-containing protein</fullName>
    </recommendedName>
</protein>
<proteinExistence type="predicted"/>
<dbReference type="SUPFAM" id="SSF52540">
    <property type="entry name" value="P-loop containing nucleoside triphosphate hydrolases"/>
    <property type="match status" value="1"/>
</dbReference>
<dbReference type="InterPro" id="IPR027417">
    <property type="entry name" value="P-loop_NTPase"/>
</dbReference>
<name>A0A2M6ZF89_9BACT</name>
<dbReference type="Gene3D" id="3.40.50.300">
    <property type="entry name" value="P-loop containing nucleotide triphosphate hydrolases"/>
    <property type="match status" value="1"/>
</dbReference>
<evidence type="ECO:0000313" key="2">
    <source>
        <dbReference type="EMBL" id="PIU51047.1"/>
    </source>
</evidence>
<gene>
    <name evidence="2" type="ORF">COS91_06605</name>
</gene>
<dbReference type="GO" id="GO:0005524">
    <property type="term" value="F:ATP binding"/>
    <property type="evidence" value="ECO:0007669"/>
    <property type="project" value="InterPro"/>
</dbReference>
<dbReference type="Proteomes" id="UP000229227">
    <property type="component" value="Unassembled WGS sequence"/>
</dbReference>
<evidence type="ECO:0000313" key="3">
    <source>
        <dbReference type="Proteomes" id="UP000229227"/>
    </source>
</evidence>
<comment type="caution">
    <text evidence="2">The sequence shown here is derived from an EMBL/GenBank/DDBJ whole genome shotgun (WGS) entry which is preliminary data.</text>
</comment>
<accession>A0A2M6ZF89</accession>
<dbReference type="InterPro" id="IPR050764">
    <property type="entry name" value="CbbQ/NirQ/NorQ/GpvN"/>
</dbReference>
<dbReference type="InterPro" id="IPR003593">
    <property type="entry name" value="AAA+_ATPase"/>
</dbReference>
<dbReference type="PANTHER" id="PTHR42759">
    <property type="entry name" value="MOXR FAMILY PROTEIN"/>
    <property type="match status" value="1"/>
</dbReference>
<dbReference type="Pfam" id="PF07726">
    <property type="entry name" value="AAA_3"/>
    <property type="match status" value="1"/>
</dbReference>
<reference evidence="3" key="1">
    <citation type="submission" date="2017-09" db="EMBL/GenBank/DDBJ databases">
        <title>Depth-based differentiation of microbial function through sediment-hosted aquifers and enrichment of novel symbionts in the deep terrestrial subsurface.</title>
        <authorList>
            <person name="Probst A.J."/>
            <person name="Ladd B."/>
            <person name="Jarett J.K."/>
            <person name="Geller-Mcgrath D.E."/>
            <person name="Sieber C.M.K."/>
            <person name="Emerson J.B."/>
            <person name="Anantharaman K."/>
            <person name="Thomas B.C."/>
            <person name="Malmstrom R."/>
            <person name="Stieglmeier M."/>
            <person name="Klingl A."/>
            <person name="Woyke T."/>
            <person name="Ryan C.M."/>
            <person name="Banfield J.F."/>
        </authorList>
    </citation>
    <scope>NUCLEOTIDE SEQUENCE [LARGE SCALE GENOMIC DNA]</scope>
</reference>
<dbReference type="AlphaFoldDB" id="A0A2M6ZF89"/>
<organism evidence="2 3">
    <name type="scientific">Candidatus Desantisbacteria bacterium CG07_land_8_20_14_0_80_39_15</name>
    <dbReference type="NCBI Taxonomy" id="1974549"/>
    <lineage>
        <taxon>Bacteria</taxon>
        <taxon>Candidatus Desantisiibacteriota</taxon>
    </lineage>
</organism>
<sequence>MKRQKKPYLPYGKEQAICTTGTRWNLRLCAWISERRKKMLSQIAVGWNEIEPVFTSNVALRRPFILVGRHGTCKTTTARALSRIYGEDGFRFYDATKDDLISIAGIPIPEKLAEGNLEFSCHDRSIWNAKVIVVDELTRANKENQNLWLEILEEKSCFGKSLNYECFIATMNPESYASTFILDEALLDRFYAVIPVPELQKGTTAGTFQEVIEMSLNRKKNHLDMEEIGKVIQKTRDVYRRLLDDTKLASAIKAYVSNLMEVLLSQVDSYVSPRKIIQLFEEICGIASYHLVLLEKETRDKDCLEMAAKAALTYTLSIPLKIKPELLMQLHENLKPFLLEGLLSELDKVRIEISKLDGIDSLLGYFEGNTERIVSHLPFDEVEGMLVRLNEAVNNRDLRLLRLLEILSKIDGHEEQKRSIKGKMILYLINKLEDIVGYIENKGICSEEDVRAREKLEEFAGAIRKMPLPQEIVRFMFSEDVADEDKTIAFILERETGKGQRSIESVKGG</sequence>
<dbReference type="PANTHER" id="PTHR42759:SF1">
    <property type="entry name" value="MAGNESIUM-CHELATASE SUBUNIT CHLD"/>
    <property type="match status" value="1"/>
</dbReference>